<dbReference type="EMBL" id="VSSQ01031858">
    <property type="protein sequence ID" value="MPM82920.1"/>
    <property type="molecule type" value="Genomic_DNA"/>
</dbReference>
<accession>A0A645D0A0</accession>
<protein>
    <submittedName>
        <fullName evidence="1">Uncharacterized protein</fullName>
    </submittedName>
</protein>
<gene>
    <name evidence="1" type="ORF">SDC9_129982</name>
</gene>
<evidence type="ECO:0000313" key="1">
    <source>
        <dbReference type="EMBL" id="MPM82920.1"/>
    </source>
</evidence>
<sequence length="118" mass="12925">MRCQGEQLARAVGRCARVAGAQKVHPPAPLRRIGTQPEFERRILFQQQLGQHRPDGRVGQRLHVGIAQLRAVATARPGGRVRGALHHGDAITGLLQHIGAGKTCNARAHDADMRARRR</sequence>
<reference evidence="1" key="1">
    <citation type="submission" date="2019-08" db="EMBL/GenBank/DDBJ databases">
        <authorList>
            <person name="Kucharzyk K."/>
            <person name="Murdoch R.W."/>
            <person name="Higgins S."/>
            <person name="Loffler F."/>
        </authorList>
    </citation>
    <scope>NUCLEOTIDE SEQUENCE</scope>
</reference>
<proteinExistence type="predicted"/>
<comment type="caution">
    <text evidence="1">The sequence shown here is derived from an EMBL/GenBank/DDBJ whole genome shotgun (WGS) entry which is preliminary data.</text>
</comment>
<organism evidence="1">
    <name type="scientific">bioreactor metagenome</name>
    <dbReference type="NCBI Taxonomy" id="1076179"/>
    <lineage>
        <taxon>unclassified sequences</taxon>
        <taxon>metagenomes</taxon>
        <taxon>ecological metagenomes</taxon>
    </lineage>
</organism>
<dbReference type="AlphaFoldDB" id="A0A645D0A0"/>
<name>A0A645D0A0_9ZZZZ</name>